<dbReference type="InterPro" id="IPR010359">
    <property type="entry name" value="IrrE_HExxH"/>
</dbReference>
<evidence type="ECO:0000259" key="2">
    <source>
        <dbReference type="PROSITE" id="PS50943"/>
    </source>
</evidence>
<organism evidence="3 4">
    <name type="scientific">Bradyrhizobium diazoefficiens SEMIA 5080</name>
    <dbReference type="NCBI Taxonomy" id="754504"/>
    <lineage>
        <taxon>Bacteria</taxon>
        <taxon>Pseudomonadati</taxon>
        <taxon>Pseudomonadota</taxon>
        <taxon>Alphaproteobacteria</taxon>
        <taxon>Hyphomicrobiales</taxon>
        <taxon>Nitrobacteraceae</taxon>
        <taxon>Bradyrhizobium</taxon>
    </lineage>
</organism>
<evidence type="ECO:0000313" key="3">
    <source>
        <dbReference type="EMBL" id="KGJ70133.1"/>
    </source>
</evidence>
<dbReference type="InterPro" id="IPR052345">
    <property type="entry name" value="Rad_response_metalloprotease"/>
</dbReference>
<accession>A0A837CN94</accession>
<dbReference type="InterPro" id="IPR001387">
    <property type="entry name" value="Cro/C1-type_HTH"/>
</dbReference>
<dbReference type="Pfam" id="PF13560">
    <property type="entry name" value="HTH_31"/>
    <property type="match status" value="1"/>
</dbReference>
<evidence type="ECO:0000256" key="1">
    <source>
        <dbReference type="ARBA" id="ARBA00007227"/>
    </source>
</evidence>
<dbReference type="Gene3D" id="1.10.10.2910">
    <property type="match status" value="1"/>
</dbReference>
<evidence type="ECO:0000313" key="4">
    <source>
        <dbReference type="Proteomes" id="UP000024900"/>
    </source>
</evidence>
<feature type="domain" description="HTH cro/C1-type" evidence="2">
    <location>
        <begin position="7"/>
        <end position="60"/>
    </location>
</feature>
<dbReference type="Gene3D" id="1.10.260.40">
    <property type="entry name" value="lambda repressor-like DNA-binding domains"/>
    <property type="match status" value="1"/>
</dbReference>
<dbReference type="AlphaFoldDB" id="A0A837CN94"/>
<dbReference type="PROSITE" id="PS50943">
    <property type="entry name" value="HTH_CROC1"/>
    <property type="match status" value="1"/>
</dbReference>
<proteinExistence type="inferred from homology"/>
<name>A0A837CN94_9BRAD</name>
<dbReference type="PANTHER" id="PTHR43236">
    <property type="entry name" value="ANTITOXIN HIGA1"/>
    <property type="match status" value="1"/>
</dbReference>
<dbReference type="PANTHER" id="PTHR43236:SF2">
    <property type="entry name" value="BLL0069 PROTEIN"/>
    <property type="match status" value="1"/>
</dbReference>
<sequence>MPSPRVLRTVRENRQFELNAVARATGISASRLQEFESGKREPSFRQMESLASTYGLPSYLLGSDAIPNLPEAPTDFRRPNPGPGHLSPDGMRRIWSAAQAGQLTQQLLGATEAPLATWADTVPKGEPSSKLAEDLRAYFDEWFAKREKAFRFTGRAEQNFFSAFRLFLEAQGTTVRVNDAPAEDYLGFYLSDDEIAPTIFINRKTSAPKAQLFTLIHEFAHRAMGLTGVSDPFKLRNQTERRCNHFAAEFLAPASAFKAIVEQQPKPVRSDAFKLVDSVSRASLLSKHASAIRLLETEYIDQKQLNGWLKFRQQLTSRDLKDEESDITGDVFGVPHAKRVGELGYLPVYLAKRALDRKLMSSVDIVKSIALSQTLQDRAFSFAQRRMDVAVS</sequence>
<dbReference type="CDD" id="cd00093">
    <property type="entry name" value="HTH_XRE"/>
    <property type="match status" value="1"/>
</dbReference>
<protein>
    <recommendedName>
        <fullName evidence="2">HTH cro/C1-type domain-containing protein</fullName>
    </recommendedName>
</protein>
<comment type="caution">
    <text evidence="3">The sequence shown here is derived from an EMBL/GenBank/DDBJ whole genome shotgun (WGS) entry which is preliminary data.</text>
</comment>
<comment type="similarity">
    <text evidence="1">Belongs to the short-chain fatty acyl-CoA assimilation regulator (ScfR) family.</text>
</comment>
<gene>
    <name evidence="3" type="ORF">BJA5080_08388</name>
</gene>
<reference evidence="3 4" key="1">
    <citation type="journal article" date="2014" name="BMC Genomics">
        <title>Comparative genomics of Bradyrhizobium japonicum CPAC 15 and Bradyrhizobium diazoefficiens CPAC 7: elite model strains for understanding symbiotic performance with soybean.</title>
        <authorList>
            <person name="Siqueira A.F."/>
            <person name="Ormeno-Orrillo E."/>
            <person name="Souza R.C."/>
            <person name="Rodrigues E.P."/>
            <person name="Almeida L.G."/>
            <person name="Barcellos F.G."/>
            <person name="Batista J.S."/>
            <person name="Nakatami A.S."/>
            <person name="Martinez-Romero E."/>
            <person name="Vasconcelos A.T."/>
            <person name="Hungria M."/>
        </authorList>
    </citation>
    <scope>NUCLEOTIDE SEQUENCE [LARGE SCALE GENOMIC DNA]</scope>
    <source>
        <strain evidence="3 4">SEMIA 5080</strain>
    </source>
</reference>
<dbReference type="EMBL" id="ADOU02000004">
    <property type="protein sequence ID" value="KGJ70133.1"/>
    <property type="molecule type" value="Genomic_DNA"/>
</dbReference>
<dbReference type="InterPro" id="IPR010982">
    <property type="entry name" value="Lambda_DNA-bd_dom_sf"/>
</dbReference>
<dbReference type="SUPFAM" id="SSF47413">
    <property type="entry name" value="lambda repressor-like DNA-binding domains"/>
    <property type="match status" value="1"/>
</dbReference>
<dbReference type="Pfam" id="PF06114">
    <property type="entry name" value="Peptidase_M78"/>
    <property type="match status" value="1"/>
</dbReference>
<dbReference type="SMART" id="SM00530">
    <property type="entry name" value="HTH_XRE"/>
    <property type="match status" value="1"/>
</dbReference>
<dbReference type="GO" id="GO:0003677">
    <property type="term" value="F:DNA binding"/>
    <property type="evidence" value="ECO:0007669"/>
    <property type="project" value="InterPro"/>
</dbReference>
<dbReference type="Proteomes" id="UP000024900">
    <property type="component" value="Unassembled WGS sequence"/>
</dbReference>